<feature type="region of interest" description="Disordered" evidence="1">
    <location>
        <begin position="1211"/>
        <end position="1277"/>
    </location>
</feature>
<feature type="compositionally biased region" description="Polar residues" evidence="1">
    <location>
        <begin position="685"/>
        <end position="695"/>
    </location>
</feature>
<feature type="compositionally biased region" description="Polar residues" evidence="1">
    <location>
        <begin position="130"/>
        <end position="142"/>
    </location>
</feature>
<feature type="compositionally biased region" description="Polar residues" evidence="1">
    <location>
        <begin position="232"/>
        <end position="248"/>
    </location>
</feature>
<protein>
    <submittedName>
        <fullName evidence="3">TBC domain-containing protein</fullName>
    </submittedName>
</protein>
<evidence type="ECO:0000313" key="3">
    <source>
        <dbReference type="EMBL" id="PHH51824.1"/>
    </source>
</evidence>
<organism evidence="3 4">
    <name type="scientific">Ceratocystis fimbriata CBS 114723</name>
    <dbReference type="NCBI Taxonomy" id="1035309"/>
    <lineage>
        <taxon>Eukaryota</taxon>
        <taxon>Fungi</taxon>
        <taxon>Dikarya</taxon>
        <taxon>Ascomycota</taxon>
        <taxon>Pezizomycotina</taxon>
        <taxon>Sordariomycetes</taxon>
        <taxon>Hypocreomycetidae</taxon>
        <taxon>Microascales</taxon>
        <taxon>Ceratocystidaceae</taxon>
        <taxon>Ceratocystis</taxon>
    </lineage>
</organism>
<feature type="region of interest" description="Disordered" evidence="1">
    <location>
        <begin position="350"/>
        <end position="377"/>
    </location>
</feature>
<reference evidence="3 4" key="2">
    <citation type="journal article" date="2013" name="IMA Fungus">
        <title>IMA Genome-F 1: Ceratocystis fimbriata: Draft nuclear genome sequence for the plant pathogen, Ceratocystis fimbriata.</title>
        <authorList>
            <person name="Wilken P.M."/>
            <person name="Steenkamp E.T."/>
            <person name="Wingfield M.J."/>
            <person name="de Beer Z.W."/>
            <person name="Wingfield B.D."/>
        </authorList>
    </citation>
    <scope>NUCLEOTIDE SEQUENCE [LARGE SCALE GENOMIC DNA]</scope>
    <source>
        <strain evidence="3 4">CBS 114723</strain>
    </source>
</reference>
<feature type="region of interest" description="Disordered" evidence="1">
    <location>
        <begin position="106"/>
        <end position="216"/>
    </location>
</feature>
<sequence>MAPSKLGSIRSRTRPSGLSSPFKDDSIVTFRYEHTVASTPPIPVGPTKPLPPICVPHSQSQGLSQSHPPLRSAPLSSSSPPSDLPRKTLVRSSSCSSFAHVSASAISVTTDSTTPTSPTPCDLQRAVPISRSQSVATVNLPPSLTEPPPIYPKSAKRLLRAHSSSAVPSIPSHSSCRPPSSISALRRKSSSLAAAVAATRNPSPPPPVEAHPLFRNSAPNLPVSSAPLGSLIASNRGSEPSDRTTGYPSSPIGLYQSSSIRSASTRASSIDCDSFWTRSSSLAGTTCSSATIYEGSIDDQDCRIFSSSHNLQKRPPSRKREYALISKSVGRRPTALAPTFSLPTFDPASVAVSPTEPPSPLSKPVTRNVSSAASSRSVSPTFGPLPCSALPLHVVHETQAPSDISFAAMPPPPPPHYKSLDAATNSIVVDSRLSFDLGSSQGNGALPRHIPETPLPLPNHVAPSIRAGAVSPAISEVSSCYSTAPSQTMSSASGSGSASDKRPRLGSAFGLRSMSSVRNRFRRRSPTDVTPVRQHESAMASVTSSVGRFSLSASRTSDTTGSDAMTATTTPMHSSFLGVSRLSLLAGGSRSRPTTAQAQAGSALDMRINEPPSITTTGEQGLQGQAQQTEAQGQAQGLLQRSQGPTNPGTTTSQSTHAATRSTKRFSHSPNPAGLPENAPRVPSIPTTESPCTWNASYTPAAASAPSSGSSIPTWQFKSHQSHSPFLPQQQYHDHPFLNQCHNRPRPRNFLPSHDPRLQSVPVFPVPSRHHHRSPPAFTLLPPIRSSPHSSSSLSQAQPPSLAQQPHPQLHPQPAADQFPRPRTPGKAHHVSLPPSASKNQFVVDLSTFPFDDLDLITPDFDSRPLPDLRLSIDFGASYPSSSFTSAPDTDGERATKRPNTGIESPPHRSSLRRRQKAPVSPIAVSTPIARSRLSLTETIWPRPSKTFREVEKALGKPHKHHTASPESSPHPSPSVPQDELFSPLSVAIPSKPLLDYEFLTGISFSKRGSVMFGGTRVISRSALEEYFKSTAAAEGNNNNGRASLFKPSATQDNALSGVESCTPQSEADTASTSATRDYTLELTSSPPVTANWSWKDPPIIRKTSPTPSPSFSSVIAPRLTRDPTYDLIDVLRDQLASRAETPDTLLGEPSGHDSDTTAGELENIESDLDSPGIMAMAPSMPPAELVKAGLPDLEKESHKVRSLYEGGDALRWENGRPGNAPGAVPSVSIDSVEPLEPMPEAPEEAELVQVTQSNSHSDTTAVGPPPTPTKRDSHRTRQEFELAGGLEDWQDVHSGDVDRYGFINPRNPDSRISTPTESRQQQMQGRTRRFLPKKENTLHSHSFLGRAPSRKISARSLNTQASEVSAISWRSTRSAARQAVNMLPVNRERRWMDEAGDMLTLAPGISDISDDVDAGRISESLKRKEWQRIEKWRSMAIIKNKGVPGQGQQYDFDMKDPKLIERTWKGIPDCWRAAAWYSFLSQSAREHGSAPSEEGIISSFHALQTKPCTDDVQIDLDVPRTISRHIMFRRRYRGGQRLLFRVLHALALYFPEVGYVQGMASLAATLLSYFDEEQAFVMLVRLWTLRGLARLYSPGFEGLMDSLRELEGIWLGGKPVAKKMAELSIDPTAYGTRWYLTLFNLSIPFGAQLRIWDVFMLLGAPAVDGPLPPPPSAIAVTPTAAPRRSAINLLPARSKTPVPASSSSSVRPPPSRSGTGTKATAGSTPPPTPSDGLQVLHAAAAALIQALSEVLMDSDFENAMKALTSWIPVKDEDMLMRVTMAEYKAHYVNRKKKRLT</sequence>
<evidence type="ECO:0000256" key="1">
    <source>
        <dbReference type="SAM" id="MobiDB-lite"/>
    </source>
</evidence>
<dbReference type="STRING" id="1035309.A0A2C5X1S3"/>
<dbReference type="Gene3D" id="1.10.8.270">
    <property type="entry name" value="putative rabgap domain of human tbc1 domain family member 14 like domains"/>
    <property type="match status" value="1"/>
</dbReference>
<proteinExistence type="predicted"/>
<dbReference type="FunFam" id="1.10.8.270:FF:000023">
    <property type="entry name" value="TBC domain-containing protein C1778.09"/>
    <property type="match status" value="1"/>
</dbReference>
<feature type="region of interest" description="Disordered" evidence="1">
    <location>
        <begin position="37"/>
        <end position="90"/>
    </location>
</feature>
<dbReference type="EMBL" id="APWK03000085">
    <property type="protein sequence ID" value="PHH51824.1"/>
    <property type="molecule type" value="Genomic_DNA"/>
</dbReference>
<feature type="compositionally biased region" description="Polar residues" evidence="1">
    <location>
        <begin position="1311"/>
        <end position="1326"/>
    </location>
</feature>
<reference evidence="3 4" key="1">
    <citation type="journal article" date="2013" name="Fungal Biol.">
        <title>Analysis of microsatellite markers in the genome of the plant pathogen Ceratocystis fimbriata.</title>
        <authorList>
            <person name="Simpson M.C."/>
            <person name="Wilken P.M."/>
            <person name="Coetzee M.P."/>
            <person name="Wingfield M.J."/>
            <person name="Wingfield B.D."/>
        </authorList>
    </citation>
    <scope>NUCLEOTIDE SEQUENCE [LARGE SCALE GENOMIC DNA]</scope>
    <source>
        <strain evidence="3 4">CBS 114723</strain>
    </source>
</reference>
<feature type="compositionally biased region" description="Low complexity" evidence="1">
    <location>
        <begin position="696"/>
        <end position="713"/>
    </location>
</feature>
<dbReference type="GO" id="GO:0031267">
    <property type="term" value="F:small GTPase binding"/>
    <property type="evidence" value="ECO:0007669"/>
    <property type="project" value="TreeGrafter"/>
</dbReference>
<dbReference type="SMART" id="SM00164">
    <property type="entry name" value="TBC"/>
    <property type="match status" value="1"/>
</dbReference>
<dbReference type="PANTHER" id="PTHR47219">
    <property type="entry name" value="RAB GTPASE-ACTIVATING PROTEIN 1-LIKE"/>
    <property type="match status" value="1"/>
</dbReference>
<feature type="compositionally biased region" description="Polar residues" evidence="1">
    <location>
        <begin position="714"/>
        <end position="731"/>
    </location>
</feature>
<feature type="compositionally biased region" description="Polar residues" evidence="1">
    <location>
        <begin position="879"/>
        <end position="888"/>
    </location>
</feature>
<feature type="compositionally biased region" description="Polar residues" evidence="1">
    <location>
        <begin position="1250"/>
        <end position="1261"/>
    </location>
</feature>
<dbReference type="InterPro" id="IPR000195">
    <property type="entry name" value="Rab-GAP-TBC_dom"/>
</dbReference>
<feature type="compositionally biased region" description="Low complexity" evidence="1">
    <location>
        <begin position="615"/>
        <end position="640"/>
    </location>
</feature>
<feature type="domain" description="Rab-GAP TBC" evidence="2">
    <location>
        <begin position="1467"/>
        <end position="1660"/>
    </location>
</feature>
<feature type="region of interest" description="Disordered" evidence="1">
    <location>
        <begin position="1692"/>
        <end position="1733"/>
    </location>
</feature>
<dbReference type="InterPro" id="IPR050302">
    <property type="entry name" value="Rab_GAP_TBC_domain"/>
</dbReference>
<evidence type="ECO:0000313" key="4">
    <source>
        <dbReference type="Proteomes" id="UP000222788"/>
    </source>
</evidence>
<feature type="region of interest" description="Disordered" evidence="1">
    <location>
        <begin position="1"/>
        <end position="24"/>
    </location>
</feature>
<accession>A0A2C5X1S3</accession>
<name>A0A2C5X1S3_9PEZI</name>
<feature type="compositionally biased region" description="Low complexity" evidence="1">
    <location>
        <begin position="1698"/>
        <end position="1724"/>
    </location>
</feature>
<dbReference type="SUPFAM" id="SSF47923">
    <property type="entry name" value="Ypt/Rab-GAP domain of gyp1p"/>
    <property type="match status" value="2"/>
</dbReference>
<feature type="compositionally biased region" description="Pro residues" evidence="1">
    <location>
        <begin position="40"/>
        <end position="54"/>
    </location>
</feature>
<feature type="region of interest" description="Disordered" evidence="1">
    <location>
        <begin position="587"/>
        <end position="836"/>
    </location>
</feature>
<dbReference type="Gene3D" id="1.10.472.80">
    <property type="entry name" value="Ypt/Rab-GAP domain of gyp1p, domain 3"/>
    <property type="match status" value="1"/>
</dbReference>
<evidence type="ECO:0000259" key="2">
    <source>
        <dbReference type="PROSITE" id="PS50086"/>
    </source>
</evidence>
<dbReference type="GO" id="GO:0005096">
    <property type="term" value="F:GTPase activator activity"/>
    <property type="evidence" value="ECO:0007669"/>
    <property type="project" value="TreeGrafter"/>
</dbReference>
<feature type="compositionally biased region" description="Low complexity" evidence="1">
    <location>
        <begin position="106"/>
        <end position="120"/>
    </location>
</feature>
<feature type="region of interest" description="Disordered" evidence="1">
    <location>
        <begin position="877"/>
        <end position="924"/>
    </location>
</feature>
<feature type="compositionally biased region" description="Low complexity" evidence="1">
    <location>
        <begin position="66"/>
        <end position="81"/>
    </location>
</feature>
<gene>
    <name evidence="3" type="ORF">CFIMG_001922RA</name>
</gene>
<feature type="region of interest" description="Disordered" evidence="1">
    <location>
        <begin position="483"/>
        <end position="543"/>
    </location>
</feature>
<feature type="region of interest" description="Disordered" evidence="1">
    <location>
        <begin position="952"/>
        <end position="979"/>
    </location>
</feature>
<dbReference type="Pfam" id="PF00566">
    <property type="entry name" value="RabGAP-TBC"/>
    <property type="match status" value="1"/>
</dbReference>
<feature type="compositionally biased region" description="Polar residues" evidence="1">
    <location>
        <begin position="641"/>
        <end position="661"/>
    </location>
</feature>
<feature type="compositionally biased region" description="Low complexity" evidence="1">
    <location>
        <begin position="161"/>
        <end position="198"/>
    </location>
</feature>
<feature type="region of interest" description="Disordered" evidence="1">
    <location>
        <begin position="1055"/>
        <end position="1077"/>
    </location>
</feature>
<dbReference type="PROSITE" id="PS50086">
    <property type="entry name" value="TBC_RABGAP"/>
    <property type="match status" value="1"/>
</dbReference>
<comment type="caution">
    <text evidence="3">The sequence shown here is derived from an EMBL/GenBank/DDBJ whole genome shotgun (WGS) entry which is preliminary data.</text>
</comment>
<feature type="region of interest" description="Disordered" evidence="1">
    <location>
        <begin position="229"/>
        <end position="252"/>
    </location>
</feature>
<feature type="region of interest" description="Disordered" evidence="1">
    <location>
        <begin position="1303"/>
        <end position="1327"/>
    </location>
</feature>
<dbReference type="InterPro" id="IPR035969">
    <property type="entry name" value="Rab-GAP_TBC_sf"/>
</dbReference>
<feature type="compositionally biased region" description="Low complexity" evidence="1">
    <location>
        <begin position="786"/>
        <end position="815"/>
    </location>
</feature>
<dbReference type="PANTHER" id="PTHR47219:SF9">
    <property type="entry name" value="GTPASE ACTIVATING PROTEIN AND CENTROSOME-ASSOCIATED, ISOFORM B"/>
    <property type="match status" value="1"/>
</dbReference>
<keyword evidence="4" id="KW-1185">Reference proteome</keyword>
<dbReference type="OrthoDB" id="294251at2759"/>
<dbReference type="Proteomes" id="UP000222788">
    <property type="component" value="Unassembled WGS sequence"/>
</dbReference>
<feature type="region of interest" description="Disordered" evidence="1">
    <location>
        <begin position="1140"/>
        <end position="1159"/>
    </location>
</feature>